<dbReference type="GO" id="GO:0006935">
    <property type="term" value="P:chemotaxis"/>
    <property type="evidence" value="ECO:0007669"/>
    <property type="project" value="InterPro"/>
</dbReference>
<accession>A0A1H8QSK5</accession>
<dbReference type="PROSITE" id="PS50851">
    <property type="entry name" value="CHEW"/>
    <property type="match status" value="1"/>
</dbReference>
<keyword evidence="4" id="KW-1185">Reference proteome</keyword>
<dbReference type="Gene3D" id="2.30.30.40">
    <property type="entry name" value="SH3 Domains"/>
    <property type="match status" value="1"/>
</dbReference>
<proteinExistence type="predicted"/>
<dbReference type="InterPro" id="IPR002545">
    <property type="entry name" value="CheW-lke_dom"/>
</dbReference>
<dbReference type="Pfam" id="PF01584">
    <property type="entry name" value="CheW"/>
    <property type="match status" value="1"/>
</dbReference>
<evidence type="ECO:0000259" key="2">
    <source>
        <dbReference type="PROSITE" id="PS50851"/>
    </source>
</evidence>
<evidence type="ECO:0000256" key="1">
    <source>
        <dbReference type="SAM" id="MobiDB-lite"/>
    </source>
</evidence>
<dbReference type="InterPro" id="IPR036061">
    <property type="entry name" value="CheW-like_dom_sf"/>
</dbReference>
<gene>
    <name evidence="3" type="ORF">SAMN04488052_101746</name>
</gene>
<feature type="compositionally biased region" description="Acidic residues" evidence="1">
    <location>
        <begin position="86"/>
        <end position="98"/>
    </location>
</feature>
<feature type="region of interest" description="Disordered" evidence="1">
    <location>
        <begin position="34"/>
        <end position="106"/>
    </location>
</feature>
<dbReference type="SUPFAM" id="SSF50341">
    <property type="entry name" value="CheW-like"/>
    <property type="match status" value="1"/>
</dbReference>
<dbReference type="STRING" id="406100.SAMN04488052_101746"/>
<dbReference type="SMART" id="SM00260">
    <property type="entry name" value="CheW"/>
    <property type="match status" value="1"/>
</dbReference>
<name>A0A1H8QSK5_9GAMM</name>
<feature type="domain" description="CheW-like" evidence="2">
    <location>
        <begin position="121"/>
        <end position="261"/>
    </location>
</feature>
<dbReference type="Proteomes" id="UP000199657">
    <property type="component" value="Unassembled WGS sequence"/>
</dbReference>
<organism evidence="3 4">
    <name type="scientific">Aquisalimonas asiatica</name>
    <dbReference type="NCBI Taxonomy" id="406100"/>
    <lineage>
        <taxon>Bacteria</taxon>
        <taxon>Pseudomonadati</taxon>
        <taxon>Pseudomonadota</taxon>
        <taxon>Gammaproteobacteria</taxon>
        <taxon>Chromatiales</taxon>
        <taxon>Ectothiorhodospiraceae</taxon>
        <taxon>Aquisalimonas</taxon>
    </lineage>
</organism>
<dbReference type="EMBL" id="FOEG01000001">
    <property type="protein sequence ID" value="SEO56921.1"/>
    <property type="molecule type" value="Genomic_DNA"/>
</dbReference>
<dbReference type="OrthoDB" id="5565759at2"/>
<feature type="compositionally biased region" description="Low complexity" evidence="1">
    <location>
        <begin position="50"/>
        <end position="69"/>
    </location>
</feature>
<dbReference type="Gene3D" id="2.40.50.180">
    <property type="entry name" value="CheA-289, Domain 4"/>
    <property type="match status" value="1"/>
</dbReference>
<protein>
    <submittedName>
        <fullName evidence="3">CheW protein</fullName>
    </submittedName>
</protein>
<evidence type="ECO:0000313" key="3">
    <source>
        <dbReference type="EMBL" id="SEO56921.1"/>
    </source>
</evidence>
<sequence length="266" mass="28676">MGDASQRQQPTLVDQHDAVRDYLDALLQEIPDFEAEARAVPEPEPPAPAAPVAAEPAVEAPVSAPAPAVEPEPEPEPAPVALAEPAPEEPVTEAETEASADAAPPAADPVIEEPVARGDEAVQALFFTVGGLKLAVPLTELHSVVPRRDVEVTPMPRQPEWHMGLMRYRNRNVRVIDTVTMVLPPDKRQTEEALAAPEHILVVGDGGWGLACHAIGDVVRLRPDEVKWRKQGSQRPWLAGTVIGHLSALIDTSAFTRMLETQAPKR</sequence>
<dbReference type="AlphaFoldDB" id="A0A1H8QSK5"/>
<reference evidence="3 4" key="1">
    <citation type="submission" date="2016-10" db="EMBL/GenBank/DDBJ databases">
        <authorList>
            <person name="de Groot N.N."/>
        </authorList>
    </citation>
    <scope>NUCLEOTIDE SEQUENCE [LARGE SCALE GENOMIC DNA]</scope>
    <source>
        <strain evidence="3 4">CGMCC 1.6291</strain>
    </source>
</reference>
<evidence type="ECO:0000313" key="4">
    <source>
        <dbReference type="Proteomes" id="UP000199657"/>
    </source>
</evidence>
<dbReference type="RefSeq" id="WP_091640012.1">
    <property type="nucleotide sequence ID" value="NZ_FOEG01000001.1"/>
</dbReference>
<dbReference type="GO" id="GO:0007165">
    <property type="term" value="P:signal transduction"/>
    <property type="evidence" value="ECO:0007669"/>
    <property type="project" value="InterPro"/>
</dbReference>